<feature type="region of interest" description="Disordered" evidence="1">
    <location>
        <begin position="1"/>
        <end position="26"/>
    </location>
</feature>
<dbReference type="SUPFAM" id="SSF52047">
    <property type="entry name" value="RNI-like"/>
    <property type="match status" value="1"/>
</dbReference>
<evidence type="ECO:0000256" key="1">
    <source>
        <dbReference type="SAM" id="MobiDB-lite"/>
    </source>
</evidence>
<feature type="compositionally biased region" description="Low complexity" evidence="1">
    <location>
        <begin position="14"/>
        <end position="26"/>
    </location>
</feature>
<accession>J0WTP3</accession>
<dbReference type="AlphaFoldDB" id="J0WTP3"/>
<protein>
    <submittedName>
        <fullName evidence="2">Uncharacterized protein</fullName>
    </submittedName>
</protein>
<name>J0WTP3_AURST</name>
<proteinExistence type="predicted"/>
<dbReference type="InParanoid" id="J0WTP3"/>
<dbReference type="InterPro" id="IPR032675">
    <property type="entry name" value="LRR_dom_sf"/>
</dbReference>
<dbReference type="KEGG" id="adl:AURDEDRAFT_188235"/>
<dbReference type="EMBL" id="JH687850">
    <property type="protein sequence ID" value="EJD36950.1"/>
    <property type="molecule type" value="Genomic_DNA"/>
</dbReference>
<reference evidence="3" key="1">
    <citation type="journal article" date="2012" name="Science">
        <title>The Paleozoic origin of enzymatic lignin decomposition reconstructed from 31 fungal genomes.</title>
        <authorList>
            <person name="Floudas D."/>
            <person name="Binder M."/>
            <person name="Riley R."/>
            <person name="Barry K."/>
            <person name="Blanchette R.A."/>
            <person name="Henrissat B."/>
            <person name="Martinez A.T."/>
            <person name="Otillar R."/>
            <person name="Spatafora J.W."/>
            <person name="Yadav J.S."/>
            <person name="Aerts A."/>
            <person name="Benoit I."/>
            <person name="Boyd A."/>
            <person name="Carlson A."/>
            <person name="Copeland A."/>
            <person name="Coutinho P.M."/>
            <person name="de Vries R.P."/>
            <person name="Ferreira P."/>
            <person name="Findley K."/>
            <person name="Foster B."/>
            <person name="Gaskell J."/>
            <person name="Glotzer D."/>
            <person name="Gorecki P."/>
            <person name="Heitman J."/>
            <person name="Hesse C."/>
            <person name="Hori C."/>
            <person name="Igarashi K."/>
            <person name="Jurgens J.A."/>
            <person name="Kallen N."/>
            <person name="Kersten P."/>
            <person name="Kohler A."/>
            <person name="Kuees U."/>
            <person name="Kumar T.K.A."/>
            <person name="Kuo A."/>
            <person name="LaButti K."/>
            <person name="Larrondo L.F."/>
            <person name="Lindquist E."/>
            <person name="Ling A."/>
            <person name="Lombard V."/>
            <person name="Lucas S."/>
            <person name="Lundell T."/>
            <person name="Martin R."/>
            <person name="McLaughlin D.J."/>
            <person name="Morgenstern I."/>
            <person name="Morin E."/>
            <person name="Murat C."/>
            <person name="Nagy L.G."/>
            <person name="Nolan M."/>
            <person name="Ohm R.A."/>
            <person name="Patyshakuliyeva A."/>
            <person name="Rokas A."/>
            <person name="Ruiz-Duenas F.J."/>
            <person name="Sabat G."/>
            <person name="Salamov A."/>
            <person name="Samejima M."/>
            <person name="Schmutz J."/>
            <person name="Slot J.C."/>
            <person name="St John F."/>
            <person name="Stenlid J."/>
            <person name="Sun H."/>
            <person name="Sun S."/>
            <person name="Syed K."/>
            <person name="Tsang A."/>
            <person name="Wiebenga A."/>
            <person name="Young D."/>
            <person name="Pisabarro A."/>
            <person name="Eastwood D.C."/>
            <person name="Martin F."/>
            <person name="Cullen D."/>
            <person name="Grigoriev I.V."/>
            <person name="Hibbett D.S."/>
        </authorList>
    </citation>
    <scope>NUCLEOTIDE SEQUENCE [LARGE SCALE GENOMIC DNA]</scope>
    <source>
        <strain evidence="3">TFB10046</strain>
    </source>
</reference>
<dbReference type="Proteomes" id="UP000006514">
    <property type="component" value="Unassembled WGS sequence"/>
</dbReference>
<evidence type="ECO:0000313" key="2">
    <source>
        <dbReference type="EMBL" id="EJD36950.1"/>
    </source>
</evidence>
<dbReference type="Gene3D" id="3.80.10.10">
    <property type="entry name" value="Ribonuclease Inhibitor"/>
    <property type="match status" value="1"/>
</dbReference>
<gene>
    <name evidence="2" type="ORF">AURDEDRAFT_188235</name>
</gene>
<sequence>MVPGVSAEPASGASSTSQPQGLSQSLPLQQPAGIEGRLSHVHSLPPEILGEVFMQLHLLPAEDLDANCPKFAHATAMFTVASVCKLWRAAALGRAGLWSRRIVFDFTELHKSGPRNEHWLLYLRTYLIRARVRPLCLYAIGLAFHSDWEGSAGQHAWRQILDALPRCVRFTLHVYPTDGTGDLLPLSFNIATPFLEEFALLAITPSNAGARYSSHGCGTFLPNAPRLRKLFLRYPMPRYITWTPFPALEELDFEACLTEPHRADLLDILPACEHISMLEICQTDTRWIDAARYLQKRSNSTSTLPNLRKLIDVSDQLVMVGQYAPLLARSCPGLQTLNLKAYAGTRAEVRAAGTLGANITTLDITFSRDAFNSPPRGILPKLLDALPALEELAYTCVRFCAADFEPLCAPAARTGRWTAPRLQRIKCRIVLLYSLEWVQTVWQLVRFVKTRTETAGQPGPLRVFEIDDSQFTKREDRMPEWLLAVIARLLRRVPEDDV</sequence>
<keyword evidence="3" id="KW-1185">Reference proteome</keyword>
<organism evidence="2 3">
    <name type="scientific">Auricularia subglabra (strain TFB-10046 / SS5)</name>
    <name type="common">White-rot fungus</name>
    <name type="synonym">Auricularia delicata (strain TFB10046)</name>
    <dbReference type="NCBI Taxonomy" id="717982"/>
    <lineage>
        <taxon>Eukaryota</taxon>
        <taxon>Fungi</taxon>
        <taxon>Dikarya</taxon>
        <taxon>Basidiomycota</taxon>
        <taxon>Agaricomycotina</taxon>
        <taxon>Agaricomycetes</taxon>
        <taxon>Auriculariales</taxon>
        <taxon>Auriculariaceae</taxon>
        <taxon>Auricularia</taxon>
    </lineage>
</organism>
<evidence type="ECO:0000313" key="3">
    <source>
        <dbReference type="Proteomes" id="UP000006514"/>
    </source>
</evidence>